<evidence type="ECO:0000313" key="15">
    <source>
        <dbReference type="EMBL" id="GME71028.1"/>
    </source>
</evidence>
<proteinExistence type="inferred from homology"/>
<evidence type="ECO:0000256" key="2">
    <source>
        <dbReference type="ARBA" id="ARBA00004123"/>
    </source>
</evidence>
<dbReference type="InterPro" id="IPR003000">
    <property type="entry name" value="Sirtuin"/>
</dbReference>
<feature type="compositionally biased region" description="Basic and acidic residues" evidence="13">
    <location>
        <begin position="158"/>
        <end position="175"/>
    </location>
</feature>
<evidence type="ECO:0000256" key="3">
    <source>
        <dbReference type="ARBA" id="ARBA00006924"/>
    </source>
</evidence>
<name>A0A9W6WI44_CANBO</name>
<feature type="active site" description="Proton acceptor" evidence="12">
    <location>
        <position position="420"/>
    </location>
</feature>
<dbReference type="GO" id="GO:0005634">
    <property type="term" value="C:nucleus"/>
    <property type="evidence" value="ECO:0007669"/>
    <property type="project" value="UniProtKB-SubCell"/>
</dbReference>
<comment type="cofactor">
    <cofactor evidence="1">
        <name>Zn(2+)</name>
        <dbReference type="ChEBI" id="CHEBI:29105"/>
    </cofactor>
</comment>
<evidence type="ECO:0000256" key="10">
    <source>
        <dbReference type="ARBA" id="ARBA00023163"/>
    </source>
</evidence>
<reference evidence="15" key="1">
    <citation type="submission" date="2023-04" db="EMBL/GenBank/DDBJ databases">
        <title>Candida boidinii NBRC 10035.</title>
        <authorList>
            <person name="Ichikawa N."/>
            <person name="Sato H."/>
            <person name="Tonouchi N."/>
        </authorList>
    </citation>
    <scope>NUCLEOTIDE SEQUENCE</scope>
    <source>
        <strain evidence="15">NBRC 10035</strain>
    </source>
</reference>
<evidence type="ECO:0000256" key="7">
    <source>
        <dbReference type="ARBA" id="ARBA00022833"/>
    </source>
</evidence>
<evidence type="ECO:0000313" key="16">
    <source>
        <dbReference type="Proteomes" id="UP001165120"/>
    </source>
</evidence>
<keyword evidence="5" id="KW-0808">Transferase</keyword>
<keyword evidence="6 12" id="KW-0479">Metal-binding</keyword>
<dbReference type="InterPro" id="IPR007654">
    <property type="entry name" value="NAD-dep_histone_deAcase_SIR2_N"/>
</dbReference>
<protein>
    <submittedName>
        <fullName evidence="15">Unnamed protein product</fullName>
    </submittedName>
</protein>
<dbReference type="InterPro" id="IPR029035">
    <property type="entry name" value="DHS-like_NAD/FAD-binding_dom"/>
</dbReference>
<dbReference type="Pfam" id="PF02146">
    <property type="entry name" value="SIR2"/>
    <property type="match status" value="1"/>
</dbReference>
<feature type="compositionally biased region" description="Acidic residues" evidence="13">
    <location>
        <begin position="116"/>
        <end position="153"/>
    </location>
</feature>
<dbReference type="Gene3D" id="3.40.50.1220">
    <property type="entry name" value="TPP-binding domain"/>
    <property type="match status" value="1"/>
</dbReference>
<feature type="binding site" evidence="12">
    <location>
        <position position="428"/>
    </location>
    <ligand>
        <name>Zn(2+)</name>
        <dbReference type="ChEBI" id="CHEBI:29105"/>
    </ligand>
</feature>
<dbReference type="EMBL" id="BSXN01000994">
    <property type="protein sequence ID" value="GME71028.1"/>
    <property type="molecule type" value="Genomic_DNA"/>
</dbReference>
<feature type="binding site" evidence="12">
    <location>
        <position position="452"/>
    </location>
    <ligand>
        <name>Zn(2+)</name>
        <dbReference type="ChEBI" id="CHEBI:29105"/>
    </ligand>
</feature>
<evidence type="ECO:0000256" key="1">
    <source>
        <dbReference type="ARBA" id="ARBA00001947"/>
    </source>
</evidence>
<keyword evidence="4" id="KW-0678">Repressor</keyword>
<keyword evidence="11" id="KW-0539">Nucleus</keyword>
<feature type="compositionally biased region" description="Polar residues" evidence="13">
    <location>
        <begin position="1"/>
        <end position="13"/>
    </location>
</feature>
<accession>A0A9W6WI44</accession>
<keyword evidence="10" id="KW-0804">Transcription</keyword>
<feature type="compositionally biased region" description="Low complexity" evidence="13">
    <location>
        <begin position="178"/>
        <end position="188"/>
    </location>
</feature>
<evidence type="ECO:0000256" key="5">
    <source>
        <dbReference type="ARBA" id="ARBA00022679"/>
    </source>
</evidence>
<dbReference type="GO" id="GO:0070403">
    <property type="term" value="F:NAD+ binding"/>
    <property type="evidence" value="ECO:0007669"/>
    <property type="project" value="InterPro"/>
</dbReference>
<evidence type="ECO:0000256" key="12">
    <source>
        <dbReference type="PROSITE-ProRule" id="PRU00236"/>
    </source>
</evidence>
<feature type="region of interest" description="Disordered" evidence="13">
    <location>
        <begin position="1"/>
        <end position="25"/>
    </location>
</feature>
<sequence>MTDTSEIRNTSPSKLIPSKRSVEDPIEYDKEIKIHKVNDVIEIKEVESNGENNNQIQNVVSKDISEEVEEISVEEGLSIGNNYQQPVPGDDEQNDEEEDEDDGEDLEIEATSGEDSFGDSDEEDDSGLEEVEFANSNNDDEEEEEDDDVEIVGETENGVEKNFKNQKDTNGKAEDVSESTSKNKNGTSKSEAIKKLLEENPINLHSLLITKELCAYARSYLKSEGYVQFLDKFVPSAPTFEDIIMLTKLLGYVPNIRMNKHMNNEEDEEEFLMKKAVLFLQKAINKVLKMRTRLPNFNEVEHLMDKINKASNIILLTGAGISTSLGIPDFRSSQGIYSQVRHFGLDDPQDVFSLELFKEDPEIFYSVAHMILPPDGVFTPLHGFIKLLEEKGKLLRNYTQNIDNLEGSAGVSAEKIIQCHGSFATATCITCKYKVPGHVLYANLRNKQIAYCPFCANERKNLLKKLEKYEDEDNGSNWNSRFFHIKSFGVMKPDITFFGEGLPIRFHSTIKDDLKECDLLICIGTSLKVAPVSDIVNMLPENVPQVLINKDLISHAEFDICLLGYCDQAITWFCNKLNWEIKHKDFEKISNSGLECETLDETFGIYEITDSKQREALRVKKEEEEEEEKEKEASSEAVAATAATAVAAAAAATAAAVAELQPNLELNLEDYSNKEAETESQVTEHQENEVIEIDSDVPTPV</sequence>
<dbReference type="Gene3D" id="1.20.120.1710">
    <property type="match status" value="1"/>
</dbReference>
<comment type="subcellular location">
    <subcellularLocation>
        <location evidence="2">Nucleus</location>
    </subcellularLocation>
</comment>
<dbReference type="GO" id="GO:0046970">
    <property type="term" value="F:histone H4K16 deacetylase activity, NAD-dependent"/>
    <property type="evidence" value="ECO:0007669"/>
    <property type="project" value="TreeGrafter"/>
</dbReference>
<dbReference type="Gene3D" id="3.30.1600.10">
    <property type="entry name" value="SIR2/SIRT2 'Small Domain"/>
    <property type="match status" value="1"/>
</dbReference>
<dbReference type="PANTHER" id="PTHR11085:SF9">
    <property type="entry name" value="NAD-DEPENDENT PROTEIN DEACETYLASE SIRTUIN-1"/>
    <property type="match status" value="1"/>
</dbReference>
<feature type="compositionally biased region" description="Basic and acidic residues" evidence="13">
    <location>
        <begin position="671"/>
        <end position="688"/>
    </location>
</feature>
<keyword evidence="9" id="KW-0520">NAD</keyword>
<keyword evidence="16" id="KW-1185">Reference proteome</keyword>
<dbReference type="GO" id="GO:0046872">
    <property type="term" value="F:metal ion binding"/>
    <property type="evidence" value="ECO:0007669"/>
    <property type="project" value="UniProtKB-KW"/>
</dbReference>
<feature type="compositionally biased region" description="Acidic residues" evidence="13">
    <location>
        <begin position="89"/>
        <end position="108"/>
    </location>
</feature>
<evidence type="ECO:0000259" key="14">
    <source>
        <dbReference type="PROSITE" id="PS50305"/>
    </source>
</evidence>
<evidence type="ECO:0000256" key="4">
    <source>
        <dbReference type="ARBA" id="ARBA00022491"/>
    </source>
</evidence>
<dbReference type="PANTHER" id="PTHR11085">
    <property type="entry name" value="NAD-DEPENDENT PROTEIN DEACYLASE SIRTUIN-5, MITOCHONDRIAL-RELATED"/>
    <property type="match status" value="1"/>
</dbReference>
<evidence type="ECO:0000256" key="9">
    <source>
        <dbReference type="ARBA" id="ARBA00023027"/>
    </source>
</evidence>
<keyword evidence="7 12" id="KW-0862">Zinc</keyword>
<dbReference type="Proteomes" id="UP001165120">
    <property type="component" value="Unassembled WGS sequence"/>
</dbReference>
<evidence type="ECO:0000256" key="11">
    <source>
        <dbReference type="ARBA" id="ARBA00023242"/>
    </source>
</evidence>
<comment type="similarity">
    <text evidence="3">Belongs to the sirtuin family. Class I subfamily.</text>
</comment>
<gene>
    <name evidence="15" type="ORF">Cboi02_000305400</name>
</gene>
<organism evidence="15 16">
    <name type="scientific">Candida boidinii</name>
    <name type="common">Yeast</name>
    <dbReference type="NCBI Taxonomy" id="5477"/>
    <lineage>
        <taxon>Eukaryota</taxon>
        <taxon>Fungi</taxon>
        <taxon>Dikarya</taxon>
        <taxon>Ascomycota</taxon>
        <taxon>Saccharomycotina</taxon>
        <taxon>Pichiomycetes</taxon>
        <taxon>Pichiales</taxon>
        <taxon>Pichiaceae</taxon>
        <taxon>Ogataea</taxon>
        <taxon>Ogataea/Candida clade</taxon>
    </lineage>
</organism>
<dbReference type="PROSITE" id="PS50305">
    <property type="entry name" value="SIRTUIN"/>
    <property type="match status" value="1"/>
</dbReference>
<dbReference type="InterPro" id="IPR050134">
    <property type="entry name" value="NAD-dep_sirtuin_deacylases"/>
</dbReference>
<feature type="binding site" evidence="12">
    <location>
        <position position="455"/>
    </location>
    <ligand>
        <name>Zn(2+)</name>
        <dbReference type="ChEBI" id="CHEBI:29105"/>
    </ligand>
</feature>
<feature type="region of interest" description="Disordered" evidence="13">
    <location>
        <begin position="668"/>
        <end position="701"/>
    </location>
</feature>
<evidence type="ECO:0000256" key="8">
    <source>
        <dbReference type="ARBA" id="ARBA00023015"/>
    </source>
</evidence>
<dbReference type="InterPro" id="IPR026590">
    <property type="entry name" value="Ssirtuin_cat_dom"/>
</dbReference>
<feature type="domain" description="Deacetylase sirtuin-type" evidence="14">
    <location>
        <begin position="293"/>
        <end position="580"/>
    </location>
</feature>
<feature type="binding site" evidence="12">
    <location>
        <position position="431"/>
    </location>
    <ligand>
        <name>Zn(2+)</name>
        <dbReference type="ChEBI" id="CHEBI:29105"/>
    </ligand>
</feature>
<dbReference type="AlphaFoldDB" id="A0A9W6WI44"/>
<keyword evidence="8" id="KW-0805">Transcription regulation</keyword>
<dbReference type="Pfam" id="PF04574">
    <property type="entry name" value="DUF592"/>
    <property type="match status" value="1"/>
</dbReference>
<feature type="region of interest" description="Disordered" evidence="13">
    <location>
        <begin position="67"/>
        <end position="188"/>
    </location>
</feature>
<dbReference type="InterPro" id="IPR026591">
    <property type="entry name" value="Sirtuin_cat_small_dom_sf"/>
</dbReference>
<comment type="caution">
    <text evidence="15">The sequence shown here is derived from an EMBL/GenBank/DDBJ whole genome shotgun (WGS) entry which is preliminary data.</text>
</comment>
<dbReference type="SUPFAM" id="SSF52467">
    <property type="entry name" value="DHS-like NAD/FAD-binding domain"/>
    <property type="match status" value="1"/>
</dbReference>
<evidence type="ECO:0000256" key="6">
    <source>
        <dbReference type="ARBA" id="ARBA00022723"/>
    </source>
</evidence>
<evidence type="ECO:0000256" key="13">
    <source>
        <dbReference type="SAM" id="MobiDB-lite"/>
    </source>
</evidence>